<keyword evidence="1" id="KW-0175">Coiled coil</keyword>
<dbReference type="OrthoDB" id="2934478at2"/>
<evidence type="ECO:0000256" key="1">
    <source>
        <dbReference type="SAM" id="Coils"/>
    </source>
</evidence>
<feature type="coiled-coil region" evidence="1">
    <location>
        <begin position="52"/>
        <end position="135"/>
    </location>
</feature>
<evidence type="ECO:0000313" key="2">
    <source>
        <dbReference type="EMBL" id="PYZ93479.1"/>
    </source>
</evidence>
<name>A0A323TEZ8_9BACI</name>
<accession>A0A323TEZ8</accession>
<gene>
    <name evidence="2" type="ORF">CR194_09925</name>
</gene>
<dbReference type="AlphaFoldDB" id="A0A323TEZ8"/>
<dbReference type="RefSeq" id="WP_110609511.1">
    <property type="nucleotide sequence ID" value="NZ_PDOD01000002.1"/>
</dbReference>
<dbReference type="Proteomes" id="UP000248214">
    <property type="component" value="Unassembled WGS sequence"/>
</dbReference>
<reference evidence="2 3" key="1">
    <citation type="submission" date="2017-10" db="EMBL/GenBank/DDBJ databases">
        <title>Bacillus sp. nov., a halophilic bacterium isolated from a Keqin Lake.</title>
        <authorList>
            <person name="Wang H."/>
        </authorList>
    </citation>
    <scope>NUCLEOTIDE SEQUENCE [LARGE SCALE GENOMIC DNA]</scope>
    <source>
        <strain evidence="2 3">KQ-12</strain>
    </source>
</reference>
<comment type="caution">
    <text evidence="2">The sequence shown here is derived from an EMBL/GenBank/DDBJ whole genome shotgun (WGS) entry which is preliminary data.</text>
</comment>
<sequence length="195" mass="23723">MKTEKRESNFSEIQLQQQMLHYKAETIKLTRQIQRMEMHYEVKKMKELLSSNKELIEKNTRIEKYNKELKQKKIKLEAVLTKVESRSAQLERTLKEVEKVKNKLTEEKIQWEEDEKKYMQEINSLTEKLKSFSKKTIEYEVADASMDNMIEKKERHEINDEPDQKLVQDDYRKNNHERFFQTFQALNRDNKDDEA</sequence>
<evidence type="ECO:0000313" key="3">
    <source>
        <dbReference type="Proteomes" id="UP000248214"/>
    </source>
</evidence>
<keyword evidence="3" id="KW-1185">Reference proteome</keyword>
<organism evidence="2 3">
    <name type="scientific">Salipaludibacillus keqinensis</name>
    <dbReference type="NCBI Taxonomy" id="2045207"/>
    <lineage>
        <taxon>Bacteria</taxon>
        <taxon>Bacillati</taxon>
        <taxon>Bacillota</taxon>
        <taxon>Bacilli</taxon>
        <taxon>Bacillales</taxon>
        <taxon>Bacillaceae</taxon>
    </lineage>
</organism>
<protein>
    <submittedName>
        <fullName evidence="2">Uncharacterized protein</fullName>
    </submittedName>
</protein>
<dbReference type="EMBL" id="PDOD01000002">
    <property type="protein sequence ID" value="PYZ93479.1"/>
    <property type="molecule type" value="Genomic_DNA"/>
</dbReference>
<proteinExistence type="predicted"/>